<reference evidence="1" key="1">
    <citation type="submission" date="2022-11" db="EMBL/GenBank/DDBJ databases">
        <authorList>
            <person name="Kikuchi T."/>
        </authorList>
    </citation>
    <scope>NUCLEOTIDE SEQUENCE</scope>
    <source>
        <strain evidence="1">PS1010</strain>
    </source>
</reference>
<organism evidence="1 2">
    <name type="scientific">Caenorhabditis angaria</name>
    <dbReference type="NCBI Taxonomy" id="860376"/>
    <lineage>
        <taxon>Eukaryota</taxon>
        <taxon>Metazoa</taxon>
        <taxon>Ecdysozoa</taxon>
        <taxon>Nematoda</taxon>
        <taxon>Chromadorea</taxon>
        <taxon>Rhabditida</taxon>
        <taxon>Rhabditina</taxon>
        <taxon>Rhabditomorpha</taxon>
        <taxon>Rhabditoidea</taxon>
        <taxon>Rhabditidae</taxon>
        <taxon>Peloderinae</taxon>
        <taxon>Caenorhabditis</taxon>
    </lineage>
</organism>
<protein>
    <submittedName>
        <fullName evidence="1">Uncharacterized protein</fullName>
    </submittedName>
</protein>
<dbReference type="AlphaFoldDB" id="A0A9P1N905"/>
<dbReference type="Proteomes" id="UP001152747">
    <property type="component" value="Unassembled WGS sequence"/>
</dbReference>
<comment type="caution">
    <text evidence="1">The sequence shown here is derived from an EMBL/GenBank/DDBJ whole genome shotgun (WGS) entry which is preliminary data.</text>
</comment>
<accession>A0A9P1N905</accession>
<evidence type="ECO:0000313" key="1">
    <source>
        <dbReference type="EMBL" id="CAI5455546.1"/>
    </source>
</evidence>
<keyword evidence="2" id="KW-1185">Reference proteome</keyword>
<proteinExistence type="predicted"/>
<name>A0A9P1N905_9PELO</name>
<gene>
    <name evidence="1" type="ORF">CAMP_LOCUS18183</name>
</gene>
<dbReference type="EMBL" id="CANHGI010000006">
    <property type="protein sequence ID" value="CAI5455546.1"/>
    <property type="molecule type" value="Genomic_DNA"/>
</dbReference>
<evidence type="ECO:0000313" key="2">
    <source>
        <dbReference type="Proteomes" id="UP001152747"/>
    </source>
</evidence>
<sequence length="78" mass="8993">MIVLLHVIFGTFGGGSKEEMNVKDFYDSQYPAFFLECYVSDSLMILKVRVNSKLLTMLTIFDDDDDVIQHLNTRPKDN</sequence>